<dbReference type="PANTHER" id="PTHR47219">
    <property type="entry name" value="RAB GTPASE-ACTIVATING PROTEIN 1-LIKE"/>
    <property type="match status" value="1"/>
</dbReference>
<dbReference type="SUPFAM" id="SSF47923">
    <property type="entry name" value="Ypt/Rab-GAP domain of gyp1p"/>
    <property type="match status" value="1"/>
</dbReference>
<dbReference type="InterPro" id="IPR035969">
    <property type="entry name" value="Rab-GAP_TBC_sf"/>
</dbReference>
<proteinExistence type="predicted"/>
<organism evidence="2">
    <name type="scientific">Prasinoderma singulare</name>
    <dbReference type="NCBI Taxonomy" id="676789"/>
    <lineage>
        <taxon>Eukaryota</taxon>
        <taxon>Viridiplantae</taxon>
        <taxon>Prasinodermophyta</taxon>
        <taxon>Prasinodermophyceae</taxon>
        <taxon>Prasinodermales</taxon>
        <taxon>Prasinodermaceae</taxon>
        <taxon>Prasinoderma</taxon>
    </lineage>
</organism>
<dbReference type="Pfam" id="PF00566">
    <property type="entry name" value="RabGAP-TBC"/>
    <property type="match status" value="1"/>
</dbReference>
<accession>A0A7S3FAU7</accession>
<protein>
    <recommendedName>
        <fullName evidence="1">Rab-GAP TBC domain-containing protein</fullName>
    </recommendedName>
</protein>
<evidence type="ECO:0000259" key="1">
    <source>
        <dbReference type="PROSITE" id="PS50086"/>
    </source>
</evidence>
<dbReference type="PROSITE" id="PS50086">
    <property type="entry name" value="TBC_RABGAP"/>
    <property type="match status" value="1"/>
</dbReference>
<sequence length="152" mass="17030">MGLGRGAANLARRAGSGLAGAASALRGQVLAIADDLAERRRASDQRFSADDKVDVQVPMAHLRGGRMYAAVSRDTRRQMWLGLLHSQRDKGYRHLRAKLPDTQVRCLIERDVPRTFPAHPYYRGERGPKRNALYRILCAYSVYDEGVSYCRA</sequence>
<dbReference type="InterPro" id="IPR050302">
    <property type="entry name" value="Rab_GAP_TBC_domain"/>
</dbReference>
<feature type="domain" description="Rab-GAP TBC" evidence="1">
    <location>
        <begin position="70"/>
        <end position="152"/>
    </location>
</feature>
<dbReference type="EMBL" id="HBHY01010095">
    <property type="protein sequence ID" value="CAE0137654.1"/>
    <property type="molecule type" value="Transcribed_RNA"/>
</dbReference>
<dbReference type="Gene3D" id="1.10.8.270">
    <property type="entry name" value="putative rabgap domain of human tbc1 domain family member 14 like domains"/>
    <property type="match status" value="1"/>
</dbReference>
<evidence type="ECO:0000313" key="2">
    <source>
        <dbReference type="EMBL" id="CAE0137654.1"/>
    </source>
</evidence>
<dbReference type="AlphaFoldDB" id="A0A7S3FAU7"/>
<gene>
    <name evidence="2" type="ORF">PSIN1315_LOCUS6515</name>
</gene>
<dbReference type="GO" id="GO:0005096">
    <property type="term" value="F:GTPase activator activity"/>
    <property type="evidence" value="ECO:0007669"/>
    <property type="project" value="TreeGrafter"/>
</dbReference>
<dbReference type="PANTHER" id="PTHR47219:SF25">
    <property type="entry name" value="RAB-GAP TBC DOMAIN-CONTAINING PROTEIN"/>
    <property type="match status" value="1"/>
</dbReference>
<dbReference type="InterPro" id="IPR000195">
    <property type="entry name" value="Rab-GAP-TBC_dom"/>
</dbReference>
<name>A0A7S3FAU7_9VIRI</name>
<dbReference type="GO" id="GO:0031267">
    <property type="term" value="F:small GTPase binding"/>
    <property type="evidence" value="ECO:0007669"/>
    <property type="project" value="TreeGrafter"/>
</dbReference>
<reference evidence="2" key="1">
    <citation type="submission" date="2021-01" db="EMBL/GenBank/DDBJ databases">
        <authorList>
            <person name="Corre E."/>
            <person name="Pelletier E."/>
            <person name="Niang G."/>
            <person name="Scheremetjew M."/>
            <person name="Finn R."/>
            <person name="Kale V."/>
            <person name="Holt S."/>
            <person name="Cochrane G."/>
            <person name="Meng A."/>
            <person name="Brown T."/>
            <person name="Cohen L."/>
        </authorList>
    </citation>
    <scope>NUCLEOTIDE SEQUENCE</scope>
    <source>
        <strain evidence="2">RCC927</strain>
    </source>
</reference>